<dbReference type="PANTHER" id="PTHR33695:SF1">
    <property type="entry name" value="LIPOPROTEIN SIGNAL PEPTIDASE"/>
    <property type="match status" value="1"/>
</dbReference>
<comment type="function">
    <text evidence="9 10">This protein specifically catalyzes the removal of signal peptides from prolipoproteins.</text>
</comment>
<comment type="pathway">
    <text evidence="9">Protein modification; lipoprotein biosynthesis (signal peptide cleavage).</text>
</comment>
<dbReference type="Proteomes" id="UP001571581">
    <property type="component" value="Unassembled WGS sequence"/>
</dbReference>
<comment type="similarity">
    <text evidence="1 9 11">Belongs to the peptidase A8 family.</text>
</comment>
<dbReference type="EMBL" id="JBGORW010000002">
    <property type="protein sequence ID" value="MFA3798958.1"/>
    <property type="molecule type" value="Genomic_DNA"/>
</dbReference>
<dbReference type="InterPro" id="IPR001872">
    <property type="entry name" value="Peptidase_A8"/>
</dbReference>
<evidence type="ECO:0000256" key="10">
    <source>
        <dbReference type="RuleBase" id="RU000594"/>
    </source>
</evidence>
<feature type="active site" evidence="9">
    <location>
        <position position="125"/>
    </location>
</feature>
<evidence type="ECO:0000256" key="3">
    <source>
        <dbReference type="ARBA" id="ARBA00022670"/>
    </source>
</evidence>
<keyword evidence="7 9" id="KW-1133">Transmembrane helix</keyword>
<dbReference type="PRINTS" id="PR00781">
    <property type="entry name" value="LIPOSIGPTASE"/>
</dbReference>
<evidence type="ECO:0000256" key="4">
    <source>
        <dbReference type="ARBA" id="ARBA00022692"/>
    </source>
</evidence>
<feature type="transmembrane region" description="Helical" evidence="9">
    <location>
        <begin position="12"/>
        <end position="28"/>
    </location>
</feature>
<comment type="subcellular location">
    <subcellularLocation>
        <location evidence="9">Cell membrane</location>
        <topology evidence="9">Multi-pass membrane protein</topology>
    </subcellularLocation>
</comment>
<feature type="transmembrane region" description="Helical" evidence="9">
    <location>
        <begin position="131"/>
        <end position="157"/>
    </location>
</feature>
<organism evidence="12 13">
    <name type="scientific">Leptotrichia hongkongensis</name>
    <dbReference type="NCBI Taxonomy" id="554406"/>
    <lineage>
        <taxon>Bacteria</taxon>
        <taxon>Fusobacteriati</taxon>
        <taxon>Fusobacteriota</taxon>
        <taxon>Fusobacteriia</taxon>
        <taxon>Fusobacteriales</taxon>
        <taxon>Leptotrichiaceae</taxon>
        <taxon>Leptotrichia</taxon>
    </lineage>
</organism>
<evidence type="ECO:0000256" key="5">
    <source>
        <dbReference type="ARBA" id="ARBA00022750"/>
    </source>
</evidence>
<accession>A0ABV4S667</accession>
<dbReference type="Pfam" id="PF01252">
    <property type="entry name" value="Peptidase_A8"/>
    <property type="match status" value="1"/>
</dbReference>
<dbReference type="NCBIfam" id="TIGR00077">
    <property type="entry name" value="lspA"/>
    <property type="match status" value="1"/>
</dbReference>
<evidence type="ECO:0000256" key="11">
    <source>
        <dbReference type="RuleBase" id="RU004181"/>
    </source>
</evidence>
<feature type="active site" evidence="9">
    <location>
        <position position="141"/>
    </location>
</feature>
<protein>
    <recommendedName>
        <fullName evidence="9">Lipoprotein signal peptidase</fullName>
        <ecNumber evidence="9">3.4.23.36</ecNumber>
    </recommendedName>
    <alternativeName>
        <fullName evidence="9">Prolipoprotein signal peptidase</fullName>
    </alternativeName>
    <alternativeName>
        <fullName evidence="9">Signal peptidase II</fullName>
        <shortName evidence="9">SPase II</shortName>
    </alternativeName>
</protein>
<comment type="catalytic activity">
    <reaction evidence="9 10">
        <text>Release of signal peptides from bacterial membrane prolipoproteins. Hydrolyzes -Xaa-Yaa-Zaa-|-(S,diacylglyceryl)Cys-, in which Xaa is hydrophobic (preferably Leu), and Yaa (Ala or Ser) and Zaa (Gly or Ala) have small, neutral side chains.</text>
        <dbReference type="EC" id="3.4.23.36"/>
    </reaction>
</comment>
<keyword evidence="8 9" id="KW-0472">Membrane</keyword>
<dbReference type="RefSeq" id="WP_372582446.1">
    <property type="nucleotide sequence ID" value="NZ_JBGORW010000002.1"/>
</dbReference>
<evidence type="ECO:0000256" key="7">
    <source>
        <dbReference type="ARBA" id="ARBA00022989"/>
    </source>
</evidence>
<evidence type="ECO:0000256" key="9">
    <source>
        <dbReference type="HAMAP-Rule" id="MF_00161"/>
    </source>
</evidence>
<dbReference type="EC" id="3.4.23.36" evidence="9"/>
<dbReference type="PROSITE" id="PS00855">
    <property type="entry name" value="SPASE_II"/>
    <property type="match status" value="1"/>
</dbReference>
<evidence type="ECO:0000256" key="8">
    <source>
        <dbReference type="ARBA" id="ARBA00023136"/>
    </source>
</evidence>
<reference evidence="12 13" key="1">
    <citation type="submission" date="2024-07" db="EMBL/GenBank/DDBJ databases">
        <authorList>
            <person name="Li X.-J."/>
            <person name="Wang X."/>
        </authorList>
    </citation>
    <scope>NUCLEOTIDE SEQUENCE [LARGE SCALE GENOMIC DNA]</scope>
    <source>
        <strain evidence="12 13">DSM 23441</strain>
    </source>
</reference>
<feature type="transmembrane region" description="Helical" evidence="9">
    <location>
        <begin position="101"/>
        <end position="119"/>
    </location>
</feature>
<name>A0ABV4S667_9FUSO</name>
<proteinExistence type="inferred from homology"/>
<gene>
    <name evidence="9 12" type="primary">lspA</name>
    <name evidence="12" type="ORF">ACEG17_01965</name>
</gene>
<keyword evidence="13" id="KW-1185">Reference proteome</keyword>
<keyword evidence="3 9" id="KW-0645">Protease</keyword>
<keyword evidence="2 9" id="KW-1003">Cell membrane</keyword>
<evidence type="ECO:0000313" key="12">
    <source>
        <dbReference type="EMBL" id="MFA3798958.1"/>
    </source>
</evidence>
<evidence type="ECO:0000256" key="2">
    <source>
        <dbReference type="ARBA" id="ARBA00022475"/>
    </source>
</evidence>
<evidence type="ECO:0000313" key="13">
    <source>
        <dbReference type="Proteomes" id="UP001571581"/>
    </source>
</evidence>
<evidence type="ECO:0000256" key="6">
    <source>
        <dbReference type="ARBA" id="ARBA00022801"/>
    </source>
</evidence>
<evidence type="ECO:0000256" key="1">
    <source>
        <dbReference type="ARBA" id="ARBA00006139"/>
    </source>
</evidence>
<keyword evidence="4 9" id="KW-0812">Transmembrane</keyword>
<dbReference type="HAMAP" id="MF_00161">
    <property type="entry name" value="LspA"/>
    <property type="match status" value="1"/>
</dbReference>
<keyword evidence="6 9" id="KW-0378">Hydrolase</keyword>
<dbReference type="PANTHER" id="PTHR33695">
    <property type="entry name" value="LIPOPROTEIN SIGNAL PEPTIDASE"/>
    <property type="match status" value="1"/>
</dbReference>
<keyword evidence="5 9" id="KW-0064">Aspartyl protease</keyword>
<sequence length="166" mass="18839">MCVNKKCEEKRMPYIIIILVLAALDQITKQLMFNVSGGVQGFSIPVIDKFFHLTYVENHGGVFGLLQGKINLFTIASAVLIIYVIAVEYKNFKNYSKWTKIGVAVIAAGATGNMIDRLLRGYVIDMIDFRGIWAFVFNVADMYVHIGIYIIIIDYLARKYLKNSKK</sequence>
<dbReference type="GO" id="GO:0004190">
    <property type="term" value="F:aspartic-type endopeptidase activity"/>
    <property type="evidence" value="ECO:0007669"/>
    <property type="project" value="UniProtKB-EC"/>
</dbReference>
<comment type="caution">
    <text evidence="12">The sequence shown here is derived from an EMBL/GenBank/DDBJ whole genome shotgun (WGS) entry which is preliminary data.</text>
</comment>
<feature type="transmembrane region" description="Helical" evidence="9">
    <location>
        <begin position="70"/>
        <end position="89"/>
    </location>
</feature>